<protein>
    <submittedName>
        <fullName evidence="1">Uncharacterized protein</fullName>
    </submittedName>
</protein>
<dbReference type="AlphaFoldDB" id="A0A813BWX1"/>
<dbReference type="Proteomes" id="UP000601435">
    <property type="component" value="Unassembled WGS sequence"/>
</dbReference>
<proteinExistence type="predicted"/>
<accession>A0A813BWX1</accession>
<sequence>VRVSAERAVASPKLRAPSVVGEVVMEEALDKAVTPPPERDEEDGPVSKLPALLASLGLVATIYQCLRQRCRDVKQKE</sequence>
<reference evidence="1" key="1">
    <citation type="submission" date="2021-02" db="EMBL/GenBank/DDBJ databases">
        <authorList>
            <person name="Dougan E. K."/>
            <person name="Rhodes N."/>
            <person name="Thang M."/>
            <person name="Chan C."/>
        </authorList>
    </citation>
    <scope>NUCLEOTIDE SEQUENCE</scope>
</reference>
<gene>
    <name evidence="1" type="ORF">SNEC2469_LOCUS31805</name>
</gene>
<evidence type="ECO:0000313" key="1">
    <source>
        <dbReference type="EMBL" id="CAE7921855.1"/>
    </source>
</evidence>
<keyword evidence="2" id="KW-1185">Reference proteome</keyword>
<comment type="caution">
    <text evidence="1">The sequence shown here is derived from an EMBL/GenBank/DDBJ whole genome shotgun (WGS) entry which is preliminary data.</text>
</comment>
<evidence type="ECO:0000313" key="2">
    <source>
        <dbReference type="Proteomes" id="UP000601435"/>
    </source>
</evidence>
<name>A0A813BWX1_9DINO</name>
<dbReference type="EMBL" id="CAJNJA010078197">
    <property type="protein sequence ID" value="CAE7921855.1"/>
    <property type="molecule type" value="Genomic_DNA"/>
</dbReference>
<organism evidence="1 2">
    <name type="scientific">Symbiodinium necroappetens</name>
    <dbReference type="NCBI Taxonomy" id="1628268"/>
    <lineage>
        <taxon>Eukaryota</taxon>
        <taxon>Sar</taxon>
        <taxon>Alveolata</taxon>
        <taxon>Dinophyceae</taxon>
        <taxon>Suessiales</taxon>
        <taxon>Symbiodiniaceae</taxon>
        <taxon>Symbiodinium</taxon>
    </lineage>
</organism>
<feature type="non-terminal residue" evidence="1">
    <location>
        <position position="1"/>
    </location>
</feature>